<dbReference type="EMBL" id="PVTE01000014">
    <property type="protein sequence ID" value="PRY35555.1"/>
    <property type="molecule type" value="Genomic_DNA"/>
</dbReference>
<keyword evidence="2" id="KW-0378">Hydrolase</keyword>
<accession>A0A2T0SQ73</accession>
<dbReference type="InterPro" id="IPR054593">
    <property type="entry name" value="Beta-mannosidase-like_N2"/>
</dbReference>
<evidence type="ECO:0000313" key="6">
    <source>
        <dbReference type="Proteomes" id="UP000238375"/>
    </source>
</evidence>
<proteinExistence type="predicted"/>
<protein>
    <submittedName>
        <fullName evidence="5">Concanavalin A-like lectin/glucanase superfamily protein</fullName>
    </submittedName>
</protein>
<feature type="domain" description="Beta-mannosidase-like galactose-binding" evidence="4">
    <location>
        <begin position="1197"/>
        <end position="1270"/>
    </location>
</feature>
<reference evidence="5 6" key="1">
    <citation type="submission" date="2018-03" db="EMBL/GenBank/DDBJ databases">
        <title>Genomic Encyclopedia of Archaeal and Bacterial Type Strains, Phase II (KMG-II): from individual species to whole genera.</title>
        <authorList>
            <person name="Goeker M."/>
        </authorList>
    </citation>
    <scope>NUCLEOTIDE SEQUENCE [LARGE SCALE GENOMIC DNA]</scope>
    <source>
        <strain evidence="5 6">DSM 28354</strain>
    </source>
</reference>
<dbReference type="Gene3D" id="2.60.120.260">
    <property type="entry name" value="Galactose-binding domain-like"/>
    <property type="match status" value="1"/>
</dbReference>
<evidence type="ECO:0000256" key="1">
    <source>
        <dbReference type="ARBA" id="ARBA00022729"/>
    </source>
</evidence>
<dbReference type="SUPFAM" id="SSF49785">
    <property type="entry name" value="Galactose-binding domain-like"/>
    <property type="match status" value="1"/>
</dbReference>
<dbReference type="Gene3D" id="2.60.120.200">
    <property type="match status" value="1"/>
</dbReference>
<feature type="chain" id="PRO_5015529045" evidence="3">
    <location>
        <begin position="28"/>
        <end position="1352"/>
    </location>
</feature>
<evidence type="ECO:0000313" key="5">
    <source>
        <dbReference type="EMBL" id="PRY35555.1"/>
    </source>
</evidence>
<dbReference type="Pfam" id="PF22666">
    <property type="entry name" value="Glyco_hydro_2_N2"/>
    <property type="match status" value="1"/>
</dbReference>
<keyword evidence="5" id="KW-0430">Lectin</keyword>
<feature type="signal peptide" evidence="3">
    <location>
        <begin position="1"/>
        <end position="27"/>
    </location>
</feature>
<dbReference type="Pfam" id="PF13385">
    <property type="entry name" value="Laminin_G_3"/>
    <property type="match status" value="1"/>
</dbReference>
<evidence type="ECO:0000259" key="4">
    <source>
        <dbReference type="Pfam" id="PF22666"/>
    </source>
</evidence>
<gene>
    <name evidence="5" type="ORF">CLV58_114140</name>
</gene>
<dbReference type="InterPro" id="IPR008979">
    <property type="entry name" value="Galactose-bd-like_sf"/>
</dbReference>
<dbReference type="PANTHER" id="PTHR43817">
    <property type="entry name" value="GLYCOSYL HYDROLASE"/>
    <property type="match status" value="1"/>
</dbReference>
<comment type="caution">
    <text evidence="5">The sequence shown here is derived from an EMBL/GenBank/DDBJ whole genome shotgun (WGS) entry which is preliminary data.</text>
</comment>
<keyword evidence="6" id="KW-1185">Reference proteome</keyword>
<name>A0A2T0SQ73_9BACT</name>
<dbReference type="GO" id="GO:0030246">
    <property type="term" value="F:carbohydrate binding"/>
    <property type="evidence" value="ECO:0007669"/>
    <property type="project" value="UniProtKB-KW"/>
</dbReference>
<dbReference type="PANTHER" id="PTHR43817:SF1">
    <property type="entry name" value="HYDROLASE, FAMILY 43, PUTATIVE (AFU_ORTHOLOGUE AFUA_3G01660)-RELATED"/>
    <property type="match status" value="1"/>
</dbReference>
<dbReference type="Pfam" id="PF17132">
    <property type="entry name" value="Glyco_hydro_106"/>
    <property type="match status" value="1"/>
</dbReference>
<dbReference type="GO" id="GO:0005975">
    <property type="term" value="P:carbohydrate metabolic process"/>
    <property type="evidence" value="ECO:0007669"/>
    <property type="project" value="UniProtKB-ARBA"/>
</dbReference>
<dbReference type="InterPro" id="IPR013320">
    <property type="entry name" value="ConA-like_dom_sf"/>
</dbReference>
<dbReference type="PROSITE" id="PS51318">
    <property type="entry name" value="TAT"/>
    <property type="match status" value="1"/>
</dbReference>
<keyword evidence="1 3" id="KW-0732">Signal</keyword>
<evidence type="ECO:0000256" key="2">
    <source>
        <dbReference type="ARBA" id="ARBA00022801"/>
    </source>
</evidence>
<dbReference type="RefSeq" id="WP_106139060.1">
    <property type="nucleotide sequence ID" value="NZ_PVTE01000014.1"/>
</dbReference>
<dbReference type="InterPro" id="IPR006311">
    <property type="entry name" value="TAT_signal"/>
</dbReference>
<dbReference type="NCBIfam" id="NF045579">
    <property type="entry name" value="rhamnoside_JR"/>
    <property type="match status" value="1"/>
</dbReference>
<dbReference type="GO" id="GO:0004553">
    <property type="term" value="F:hydrolase activity, hydrolyzing O-glycosyl compounds"/>
    <property type="evidence" value="ECO:0007669"/>
    <property type="project" value="UniProtKB-ARBA"/>
</dbReference>
<dbReference type="Proteomes" id="UP000238375">
    <property type="component" value="Unassembled WGS sequence"/>
</dbReference>
<evidence type="ECO:0000256" key="3">
    <source>
        <dbReference type="SAM" id="SignalP"/>
    </source>
</evidence>
<sequence>MQRRTFLKQSAATGLVALVTPTGILQASQTTASADELATAFAQPPMSARAHTWWHWMNGNVTKDGITRDLEAMKAIGLGGFQNFDAGTGIPKGPLVYLSPEWLELKKHTIREAQRLGLEFTMHNCPGWSSSGGPWITPDRAMQQVVWSETSLTGAQVVTASLPQPLTRLAYYQDIRVLAFPALPGEEPLTTLVEKIKTGTADGTPDQLATGLSMQPGEGGTSSVLIVFKQPYNARSLSFISQPIAGAPAPEPAAGGSMAFGRGGTPFTLEASVDGVTFQPVAKGAFATAPEPEPQLLEFTSTGYRYFRLVSAAARQLTQIRFSSVPRLTDWRKKTNDRFNNTPPPPAEAVPVTDTIRPDQLIDLTGRVDKQGTLRWNAPAGNWTVLRIGFTPIGTLNRSASDTGIGLECDKYSADAIAFHLDKMMEQLLPTLGPLTKTGTVGLLIDSYEVGMQNWTARFADEFRQRAGYDLTTYLPALTGRIVDSVDTTERFLWDFRRAQADLMADAYYGQFRTFCQQHGMVAYAEPYDRGPMEEMQIGSRVGANMGEFWNGLSSIFQNNWTMRRTTKLAASIAHTNGQSIVGAEAFTGEPESARWQEYPFGMKALGDKMFAQGLNRIVFHRYAHQPHPTARPGMTMGPWGIHFDRTNTWWPVGRAWLDYIARCQYLLQQGLFVADLAYFAGDDPGIYTRVSPDELTPAPPDGYDYDLINGETLLTRATVRANRLTLPDGMSYRLLVLQNPDAMTLPLVRKLRDLVRQGLCLVGQPPRRTPGLNRPPADEAEFTSLVAELWSTDSAPNDRTVGNGRVVRAMPLATLLAQLTTPPDIQISSRSGDAPITWLHRRVGDADVYFLANQRRTSEDLVCTFRVRNQQPEHWNPLTGQTSPLPVYETAGDTTRVALRLDPAGSAFIVFRQPAGRALTSVRHNGQAILSTTPFPAKPRTLFPAVVNNFTISLWAKPELNIMLGTRNFMDHIADPWTDYYAIYPPSGRDLYGDGHETAGLTIGRNGVAIWQRGAGKPVLTLAAPAALSGWSHVAVVYRAGIPAVYVNGRLVQTGKEAGKAVHPGVGPAYLREGASFYNGDMTIPLLTPSALTDAQVSQLATQARPAQPTDLLIAPSGHSKPALLLGQNGTYTTVDTSGKAVTLRAAALPPTLPLTGPWQVTFPPDLGAPAQLTLPRLISLHLHADNGVRHFSGTATYQHTFTPQPVANTSGQRYLLDLGQCEVIAEVIVNGHELGTLWSRPYRIDITDALRPGANELLVRVTNLWPNRLIGDEQLPDEARYTPGAGGSGFASLSGGAIEALPDWYRNGQPKPPGGRITFATWKHYTRDSPLLESGLIGPVRLQLVQQLNV</sequence>
<dbReference type="SUPFAM" id="SSF49899">
    <property type="entry name" value="Concanavalin A-like lectins/glucanases"/>
    <property type="match status" value="1"/>
</dbReference>
<dbReference type="OrthoDB" id="9761519at2"/>
<organism evidence="5 6">
    <name type="scientific">Spirosoma oryzae</name>
    <dbReference type="NCBI Taxonomy" id="1469603"/>
    <lineage>
        <taxon>Bacteria</taxon>
        <taxon>Pseudomonadati</taxon>
        <taxon>Bacteroidota</taxon>
        <taxon>Cytophagia</taxon>
        <taxon>Cytophagales</taxon>
        <taxon>Cytophagaceae</taxon>
        <taxon>Spirosoma</taxon>
    </lineage>
</organism>